<dbReference type="HOGENOM" id="CLU_2598226_0_0_5"/>
<dbReference type="Proteomes" id="UP000000813">
    <property type="component" value="Chromosome circular"/>
</dbReference>
<dbReference type="KEGG" id="atu:Atu1298"/>
<protein>
    <submittedName>
        <fullName evidence="1">Uncharacterized protein</fullName>
    </submittedName>
</protein>
<dbReference type="AlphaFoldDB" id="Q8UFU9"/>
<reference evidence="1 2" key="1">
    <citation type="journal article" date="2001" name="Science">
        <title>The genome of the natural genetic engineer Agrobacterium tumefaciens C58.</title>
        <authorList>
            <person name="Wood D.W."/>
            <person name="Setubal J.C."/>
            <person name="Kaul R."/>
            <person name="Monks D.E."/>
            <person name="Kitajima J.P."/>
            <person name="Okura V.K."/>
            <person name="Zhou Y."/>
            <person name="Chen L."/>
            <person name="Wood G.E."/>
            <person name="Almeida N.F.Jr."/>
            <person name="Woo L."/>
            <person name="Chen Y."/>
            <person name="Paulsen I.T."/>
            <person name="Eisen J.A."/>
            <person name="Karp P.D."/>
            <person name="Bovee D.Sr."/>
            <person name="Chapman P."/>
            <person name="Clendenning J."/>
            <person name="Deatherage G."/>
            <person name="Gillet W."/>
            <person name="Grant C."/>
            <person name="Kutyavin T."/>
            <person name="Levy R."/>
            <person name="Li M.J."/>
            <person name="McClelland E."/>
            <person name="Palmieri A."/>
            <person name="Raymond C."/>
            <person name="Rouse G."/>
            <person name="Saenphimmachak C."/>
            <person name="Wu Z."/>
            <person name="Romero P."/>
            <person name="Gordon D."/>
            <person name="Zhang S."/>
            <person name="Yoo H."/>
            <person name="Tao Y."/>
            <person name="Biddle P."/>
            <person name="Jung M."/>
            <person name="Krespan W."/>
            <person name="Perry M."/>
            <person name="Gordon-Kamm B."/>
            <person name="Liao L."/>
            <person name="Kim S."/>
            <person name="Hendrick C."/>
            <person name="Zhao Z.Y."/>
            <person name="Dolan M."/>
            <person name="Chumley F."/>
            <person name="Tingey S.V."/>
            <person name="Tomb J.F."/>
            <person name="Gordon M.P."/>
            <person name="Olson M.V."/>
            <person name="Nester E.W."/>
        </authorList>
    </citation>
    <scope>NUCLEOTIDE SEQUENCE [LARGE SCALE GENOMIC DNA]</scope>
    <source>
        <strain evidence="2">C58 / ATCC 33970</strain>
    </source>
</reference>
<proteinExistence type="predicted"/>
<organism evidence="1 2">
    <name type="scientific">Agrobacterium fabrum (strain C58 / ATCC 33970)</name>
    <name type="common">Agrobacterium tumefaciens (strain C58)</name>
    <dbReference type="NCBI Taxonomy" id="176299"/>
    <lineage>
        <taxon>Bacteria</taxon>
        <taxon>Pseudomonadati</taxon>
        <taxon>Pseudomonadota</taxon>
        <taxon>Alphaproteobacteria</taxon>
        <taxon>Hyphomicrobiales</taxon>
        <taxon>Rhizobiaceae</taxon>
        <taxon>Rhizobium/Agrobacterium group</taxon>
        <taxon>Agrobacterium</taxon>
        <taxon>Agrobacterium tumefaciens complex</taxon>
    </lineage>
</organism>
<reference evidence="1 2" key="2">
    <citation type="journal article" date="2001" name="Science">
        <title>Genome sequence of the plant pathogen and biotechnology agent Agrobacterium tumefaciens C58.</title>
        <authorList>
            <person name="Goodner B."/>
            <person name="Hinkle G."/>
            <person name="Gattung S."/>
            <person name="Miller N."/>
            <person name="Blanchard M."/>
            <person name="Qurollo B."/>
            <person name="Goldman B.S."/>
            <person name="Cao Y."/>
            <person name="Askenazi M."/>
            <person name="Halling C."/>
            <person name="Mullin L."/>
            <person name="Houmiel K."/>
            <person name="Gordon J."/>
            <person name="Vaudin M."/>
            <person name="Iartchouk O."/>
            <person name="Epp A."/>
            <person name="Liu F."/>
            <person name="Wollam C."/>
            <person name="Allinger M."/>
            <person name="Doughty D."/>
            <person name="Scott C."/>
            <person name="Lappas C."/>
            <person name="Markelz B."/>
            <person name="Flanagan C."/>
            <person name="Crowell C."/>
            <person name="Gurson J."/>
            <person name="Lomo C."/>
            <person name="Sear C."/>
            <person name="Strub G."/>
            <person name="Cielo C."/>
            <person name="Slater S."/>
        </authorList>
    </citation>
    <scope>NUCLEOTIDE SEQUENCE [LARGE SCALE GENOMIC DNA]</scope>
    <source>
        <strain evidence="2">C58 / ATCC 33970</strain>
    </source>
</reference>
<evidence type="ECO:0000313" key="1">
    <source>
        <dbReference type="EMBL" id="AAL42304.2"/>
    </source>
</evidence>
<dbReference type="STRING" id="176299.Atu1298"/>
<sequence>MSRPRAINHDCLRSLSGISRRNSYSQIEADVARPQAIDPRCILSLYNEGMKSGGINRVQVEKYVEFNLVENYSVPAWYI</sequence>
<name>Q8UFU9_AGRFC</name>
<dbReference type="EMBL" id="AE007869">
    <property type="protein sequence ID" value="AAL42304.2"/>
    <property type="molecule type" value="Genomic_DNA"/>
</dbReference>
<dbReference type="OrthoDB" id="9912372at2"/>
<evidence type="ECO:0000313" key="2">
    <source>
        <dbReference type="Proteomes" id="UP000000813"/>
    </source>
</evidence>
<gene>
    <name evidence="1" type="ordered locus">Atu1298</name>
</gene>
<accession>Q8UFU9</accession>
<keyword evidence="2" id="KW-1185">Reference proteome</keyword>
<dbReference type="EnsemblBacteria" id="AAL42304">
    <property type="protein sequence ID" value="AAL42304"/>
    <property type="gene ID" value="Atu1298"/>
</dbReference>